<organism evidence="7 8">
    <name type="scientific">Candidula unifasciata</name>
    <dbReference type="NCBI Taxonomy" id="100452"/>
    <lineage>
        <taxon>Eukaryota</taxon>
        <taxon>Metazoa</taxon>
        <taxon>Spiralia</taxon>
        <taxon>Lophotrochozoa</taxon>
        <taxon>Mollusca</taxon>
        <taxon>Gastropoda</taxon>
        <taxon>Heterobranchia</taxon>
        <taxon>Euthyneura</taxon>
        <taxon>Panpulmonata</taxon>
        <taxon>Eupulmonata</taxon>
        <taxon>Stylommatophora</taxon>
        <taxon>Helicina</taxon>
        <taxon>Helicoidea</taxon>
        <taxon>Geomitridae</taxon>
        <taxon>Candidula</taxon>
    </lineage>
</organism>
<dbReference type="EMBL" id="CAJHNH020002001">
    <property type="protein sequence ID" value="CAG5125259.1"/>
    <property type="molecule type" value="Genomic_DNA"/>
</dbReference>
<dbReference type="PRINTS" id="PR01792">
    <property type="entry name" value="VDCCGAMMA"/>
</dbReference>
<dbReference type="GO" id="GO:0016247">
    <property type="term" value="F:channel regulator activity"/>
    <property type="evidence" value="ECO:0007669"/>
    <property type="project" value="TreeGrafter"/>
</dbReference>
<sequence>MNLCTVYNLTVLSFVLGAVSVGLFALAVSTDSWLLTRESLSSPKEARTNVTAKVMWIRVWTGLWRLCMVHEEAPDFINCMAISYEEMGTGRGETFSTTSFAIIVTTRRAVTLPVSSLILAVTGVIFSVVGNIKKDVKSLVGGVLFILSGLSLAVGMILYISAINDEVGYRVSTSKQGGGGFSYEYGWSFFTAGFGFLASEMAAVVTVTLYLKRNSRPEDMARIIPGLEDKMTDDLEYPCEHVSSSSTDRHPFCHSERDNACFHLCRDLRPPSVTA</sequence>
<accession>A0A8S3Z832</accession>
<dbReference type="GO" id="GO:0098943">
    <property type="term" value="P:neurotransmitter receptor transport, postsynaptic endosome to lysosome"/>
    <property type="evidence" value="ECO:0007669"/>
    <property type="project" value="TreeGrafter"/>
</dbReference>
<evidence type="ECO:0000256" key="5">
    <source>
        <dbReference type="ARBA" id="ARBA00023136"/>
    </source>
</evidence>
<keyword evidence="4 6" id="KW-1133">Transmembrane helix</keyword>
<evidence type="ECO:0000256" key="6">
    <source>
        <dbReference type="SAM" id="Phobius"/>
    </source>
</evidence>
<dbReference type="PANTHER" id="PTHR12107:SF0">
    <property type="entry name" value="STARGAZIN (MAMMALIAN CALCIUM CHANNEL) HOMOLOG"/>
    <property type="match status" value="1"/>
</dbReference>
<keyword evidence="8" id="KW-1185">Reference proteome</keyword>
<dbReference type="InterPro" id="IPR008368">
    <property type="entry name" value="VDCC_gsu"/>
</dbReference>
<dbReference type="InterPro" id="IPR051072">
    <property type="entry name" value="CACNG_subunit"/>
</dbReference>
<keyword evidence="5 6" id="KW-0472">Membrane</keyword>
<dbReference type="GO" id="GO:0098970">
    <property type="term" value="P:postsynaptic neurotransmitter receptor diffusion trapping"/>
    <property type="evidence" value="ECO:0007669"/>
    <property type="project" value="TreeGrafter"/>
</dbReference>
<evidence type="ECO:0000256" key="3">
    <source>
        <dbReference type="ARBA" id="ARBA00022692"/>
    </source>
</evidence>
<evidence type="ECO:0000313" key="8">
    <source>
        <dbReference type="Proteomes" id="UP000678393"/>
    </source>
</evidence>
<proteinExistence type="inferred from homology"/>
<evidence type="ECO:0000256" key="4">
    <source>
        <dbReference type="ARBA" id="ARBA00022989"/>
    </source>
</evidence>
<feature type="transmembrane region" description="Helical" evidence="6">
    <location>
        <begin position="114"/>
        <end position="132"/>
    </location>
</feature>
<feature type="transmembrane region" description="Helical" evidence="6">
    <location>
        <begin position="7"/>
        <end position="28"/>
    </location>
</feature>
<comment type="subcellular location">
    <subcellularLocation>
        <location evidence="1">Membrane</location>
        <topology evidence="1">Multi-pass membrane protein</topology>
    </subcellularLocation>
</comment>
<keyword evidence="3 6" id="KW-0812">Transmembrane</keyword>
<dbReference type="Pfam" id="PF13903">
    <property type="entry name" value="Claudin_2"/>
    <property type="match status" value="1"/>
</dbReference>
<protein>
    <recommendedName>
        <fullName evidence="9">Voltage-dependent calcium channel gamma-7 subunit</fullName>
    </recommendedName>
</protein>
<feature type="transmembrane region" description="Helical" evidence="6">
    <location>
        <begin position="187"/>
        <end position="211"/>
    </location>
</feature>
<dbReference type="GO" id="GO:0098839">
    <property type="term" value="C:postsynaptic density membrane"/>
    <property type="evidence" value="ECO:0007669"/>
    <property type="project" value="TreeGrafter"/>
</dbReference>
<evidence type="ECO:0000256" key="2">
    <source>
        <dbReference type="ARBA" id="ARBA00007111"/>
    </source>
</evidence>
<comment type="caution">
    <text evidence="7">The sequence shown here is derived from an EMBL/GenBank/DDBJ whole genome shotgun (WGS) entry which is preliminary data.</text>
</comment>
<dbReference type="Gene3D" id="1.20.140.150">
    <property type="match status" value="1"/>
</dbReference>
<comment type="similarity">
    <text evidence="2">Belongs to the PMP-22/EMP/MP20 family. CACNG subfamily.</text>
</comment>
<reference evidence="7" key="1">
    <citation type="submission" date="2021-04" db="EMBL/GenBank/DDBJ databases">
        <authorList>
            <consortium name="Molecular Ecology Group"/>
        </authorList>
    </citation>
    <scope>NUCLEOTIDE SEQUENCE</scope>
</reference>
<feature type="transmembrane region" description="Helical" evidence="6">
    <location>
        <begin position="139"/>
        <end position="162"/>
    </location>
</feature>
<dbReference type="GO" id="GO:0005245">
    <property type="term" value="F:voltage-gated calcium channel activity"/>
    <property type="evidence" value="ECO:0007669"/>
    <property type="project" value="TreeGrafter"/>
</dbReference>
<dbReference type="GO" id="GO:0099590">
    <property type="term" value="P:neurotransmitter receptor internalization"/>
    <property type="evidence" value="ECO:0007669"/>
    <property type="project" value="TreeGrafter"/>
</dbReference>
<dbReference type="GO" id="GO:0032281">
    <property type="term" value="C:AMPA glutamate receptor complex"/>
    <property type="evidence" value="ECO:0007669"/>
    <property type="project" value="TreeGrafter"/>
</dbReference>
<name>A0A8S3Z832_9EUPU</name>
<dbReference type="GO" id="GO:0019226">
    <property type="term" value="P:transmission of nerve impulse"/>
    <property type="evidence" value="ECO:0007669"/>
    <property type="project" value="TreeGrafter"/>
</dbReference>
<dbReference type="GO" id="GO:0051968">
    <property type="term" value="P:positive regulation of synaptic transmission, glutamatergic"/>
    <property type="evidence" value="ECO:0007669"/>
    <property type="project" value="TreeGrafter"/>
</dbReference>
<dbReference type="Proteomes" id="UP000678393">
    <property type="component" value="Unassembled WGS sequence"/>
</dbReference>
<dbReference type="InterPro" id="IPR004031">
    <property type="entry name" value="PMP22/EMP/MP20/Claudin"/>
</dbReference>
<evidence type="ECO:0000256" key="1">
    <source>
        <dbReference type="ARBA" id="ARBA00004141"/>
    </source>
</evidence>
<dbReference type="OrthoDB" id="5917530at2759"/>
<evidence type="ECO:0000313" key="7">
    <source>
        <dbReference type="EMBL" id="CAG5125259.1"/>
    </source>
</evidence>
<evidence type="ECO:0008006" key="9">
    <source>
        <dbReference type="Google" id="ProtNLM"/>
    </source>
</evidence>
<dbReference type="AlphaFoldDB" id="A0A8S3Z832"/>
<gene>
    <name evidence="7" type="ORF">CUNI_LOCUS10817</name>
</gene>
<dbReference type="PANTHER" id="PTHR12107">
    <property type="entry name" value="VOLTAGE-DEPENDENT CALCIUM CHANNEL GAMMA SUBUNIT"/>
    <property type="match status" value="1"/>
</dbReference>